<dbReference type="InterPro" id="IPR012951">
    <property type="entry name" value="BBE"/>
</dbReference>
<dbReference type="InterPro" id="IPR016169">
    <property type="entry name" value="FAD-bd_PCMH_sub2"/>
</dbReference>
<dbReference type="GO" id="GO:0016491">
    <property type="term" value="F:oxidoreductase activity"/>
    <property type="evidence" value="ECO:0007669"/>
    <property type="project" value="UniProtKB-KW"/>
</dbReference>
<dbReference type="PANTHER" id="PTHR42973:SF39">
    <property type="entry name" value="FAD-BINDING PCMH-TYPE DOMAIN-CONTAINING PROTEIN"/>
    <property type="match status" value="1"/>
</dbReference>
<keyword evidence="5" id="KW-0560">Oxidoreductase</keyword>
<dbReference type="Gene3D" id="3.40.462.20">
    <property type="match status" value="1"/>
</dbReference>
<evidence type="ECO:0000259" key="6">
    <source>
        <dbReference type="PROSITE" id="PS51387"/>
    </source>
</evidence>
<dbReference type="InterPro" id="IPR016167">
    <property type="entry name" value="FAD-bd_PCMH_sub1"/>
</dbReference>
<keyword evidence="8" id="KW-1185">Reference proteome</keyword>
<dbReference type="STRING" id="1054996.SAMN05444414_1375"/>
<evidence type="ECO:0000313" key="7">
    <source>
        <dbReference type="EMBL" id="SHL76109.1"/>
    </source>
</evidence>
<dbReference type="AlphaFoldDB" id="A0A1M7DA92"/>
<keyword evidence="3" id="KW-0285">Flavoprotein</keyword>
<sequence>MDDFRNMLDSLSLDFGGEMIGPEDARFDGVRGVWNAMIDRRPALIAQCRNAGDVQAAVKLAVDRDLPIAIRGGGHNVAGHAVCNDGVMIDLSLMRGVSVDASARVAKVQGGALWRDVDTATQEHGLATPGGLISDTGVAGLTLSGGIGWLRAQHGLSIDNLVAADVVTADGTLIHTSADENPELLWALQGGGGNFGVVVQFEFALHPVGPEIMFAAPIYLVEDGPKPIRAWRDFLAKHGDRVGSLCEFSTAGGEDFPKEHWGKRVFTLACVYNGDAAEGEALLQPLRELGEMSADFSGRMNYCDVQQLFDTLMPAGDFRCYWKARYLTDLTDEMIDLALANALAAPSDNSLSSLWNFGGATAKVSADATAFGDRSMDWMYSLDGVWTDPDDDKANIAWSREGWSNSERFGHHGRAYLNFAGHGEDNAALTRKSFGPNYERIVEIKTKYDPQNRFRFNQNIAPEA</sequence>
<dbReference type="InterPro" id="IPR006093">
    <property type="entry name" value="Oxy_OxRdtase_FAD_BS"/>
</dbReference>
<dbReference type="InterPro" id="IPR016166">
    <property type="entry name" value="FAD-bd_PCMH"/>
</dbReference>
<dbReference type="SUPFAM" id="SSF56176">
    <property type="entry name" value="FAD-binding/transporter-associated domain-like"/>
    <property type="match status" value="1"/>
</dbReference>
<evidence type="ECO:0000256" key="3">
    <source>
        <dbReference type="ARBA" id="ARBA00022630"/>
    </source>
</evidence>
<organism evidence="7 8">
    <name type="scientific">Roseovarius marisflavi</name>
    <dbReference type="NCBI Taxonomy" id="1054996"/>
    <lineage>
        <taxon>Bacteria</taxon>
        <taxon>Pseudomonadati</taxon>
        <taxon>Pseudomonadota</taxon>
        <taxon>Alphaproteobacteria</taxon>
        <taxon>Rhodobacterales</taxon>
        <taxon>Roseobacteraceae</taxon>
        <taxon>Roseovarius</taxon>
    </lineage>
</organism>
<evidence type="ECO:0000256" key="4">
    <source>
        <dbReference type="ARBA" id="ARBA00022827"/>
    </source>
</evidence>
<gene>
    <name evidence="7" type="ORF">SAMN05444414_1375</name>
</gene>
<feature type="domain" description="FAD-binding PCMH-type" evidence="6">
    <location>
        <begin position="37"/>
        <end position="208"/>
    </location>
</feature>
<comment type="similarity">
    <text evidence="2">Belongs to the oxygen-dependent FAD-linked oxidoreductase family.</text>
</comment>
<dbReference type="InterPro" id="IPR006094">
    <property type="entry name" value="Oxid_FAD_bind_N"/>
</dbReference>
<dbReference type="Pfam" id="PF08031">
    <property type="entry name" value="BBE"/>
    <property type="match status" value="1"/>
</dbReference>
<dbReference type="Proteomes" id="UP000184191">
    <property type="component" value="Unassembled WGS sequence"/>
</dbReference>
<evidence type="ECO:0000256" key="1">
    <source>
        <dbReference type="ARBA" id="ARBA00001974"/>
    </source>
</evidence>
<dbReference type="InterPro" id="IPR036318">
    <property type="entry name" value="FAD-bd_PCMH-like_sf"/>
</dbReference>
<dbReference type="OrthoDB" id="9775082at2"/>
<comment type="cofactor">
    <cofactor evidence="1">
        <name>FAD</name>
        <dbReference type="ChEBI" id="CHEBI:57692"/>
    </cofactor>
</comment>
<keyword evidence="4" id="KW-0274">FAD</keyword>
<dbReference type="GO" id="GO:0071949">
    <property type="term" value="F:FAD binding"/>
    <property type="evidence" value="ECO:0007669"/>
    <property type="project" value="InterPro"/>
</dbReference>
<protein>
    <submittedName>
        <fullName evidence="7">FAD/FMN-containing dehydrogenase</fullName>
    </submittedName>
</protein>
<evidence type="ECO:0000256" key="2">
    <source>
        <dbReference type="ARBA" id="ARBA00005466"/>
    </source>
</evidence>
<evidence type="ECO:0000256" key="5">
    <source>
        <dbReference type="ARBA" id="ARBA00023002"/>
    </source>
</evidence>
<dbReference type="InterPro" id="IPR050416">
    <property type="entry name" value="FAD-linked_Oxidoreductase"/>
</dbReference>
<name>A0A1M7DA92_9RHOB</name>
<dbReference type="Pfam" id="PF01565">
    <property type="entry name" value="FAD_binding_4"/>
    <property type="match status" value="1"/>
</dbReference>
<dbReference type="PANTHER" id="PTHR42973">
    <property type="entry name" value="BINDING OXIDOREDUCTASE, PUTATIVE (AFU_ORTHOLOGUE AFUA_1G17690)-RELATED"/>
    <property type="match status" value="1"/>
</dbReference>
<reference evidence="8" key="1">
    <citation type="submission" date="2016-11" db="EMBL/GenBank/DDBJ databases">
        <authorList>
            <person name="Varghese N."/>
            <person name="Submissions S."/>
        </authorList>
    </citation>
    <scope>NUCLEOTIDE SEQUENCE [LARGE SCALE GENOMIC DNA]</scope>
    <source>
        <strain evidence="8">DSM 29327</strain>
    </source>
</reference>
<dbReference type="PROSITE" id="PS00862">
    <property type="entry name" value="OX2_COVAL_FAD"/>
    <property type="match status" value="1"/>
</dbReference>
<evidence type="ECO:0000313" key="8">
    <source>
        <dbReference type="Proteomes" id="UP000184191"/>
    </source>
</evidence>
<proteinExistence type="inferred from homology"/>
<dbReference type="PROSITE" id="PS51387">
    <property type="entry name" value="FAD_PCMH"/>
    <property type="match status" value="1"/>
</dbReference>
<dbReference type="Gene3D" id="3.30.43.10">
    <property type="entry name" value="Uridine Diphospho-n-acetylenolpyruvylglucosamine Reductase, domain 2"/>
    <property type="match status" value="1"/>
</dbReference>
<dbReference type="Gene3D" id="3.30.465.10">
    <property type="match status" value="1"/>
</dbReference>
<accession>A0A1M7DA92</accession>
<dbReference type="EMBL" id="FRBN01000037">
    <property type="protein sequence ID" value="SHL76109.1"/>
    <property type="molecule type" value="Genomic_DNA"/>
</dbReference>